<evidence type="ECO:0000313" key="2">
    <source>
        <dbReference type="EMBL" id="SLN26006.1"/>
    </source>
</evidence>
<dbReference type="AlphaFoldDB" id="A0A1Y5RWV6"/>
<dbReference type="Proteomes" id="UP000193862">
    <property type="component" value="Unassembled WGS sequence"/>
</dbReference>
<sequence>MSARKAASDAAPGTISDTVLRQFVGYNMKRAYINVSADMSATLEPFGLKIMTFSALAIVLENPDLTQTQLGGALGIERSGVVVLVDELEEADLIARNRVAGNRRSYALRATVKGQALWKKVEARVRLHEARLLANLTDDDKESLRAMLHGLGSTEGSSDEK</sequence>
<dbReference type="InterPro" id="IPR036388">
    <property type="entry name" value="WH-like_DNA-bd_sf"/>
</dbReference>
<dbReference type="Gene3D" id="1.10.10.10">
    <property type="entry name" value="Winged helix-like DNA-binding domain superfamily/Winged helix DNA-binding domain"/>
    <property type="match status" value="1"/>
</dbReference>
<dbReference type="InterPro" id="IPR039422">
    <property type="entry name" value="MarR/SlyA-like"/>
</dbReference>
<proteinExistence type="predicted"/>
<dbReference type="SMART" id="SM00347">
    <property type="entry name" value="HTH_MARR"/>
    <property type="match status" value="1"/>
</dbReference>
<dbReference type="PROSITE" id="PS50995">
    <property type="entry name" value="HTH_MARR_2"/>
    <property type="match status" value="1"/>
</dbReference>
<protein>
    <submittedName>
        <fullName evidence="2">Transcriptional regulator SlyA</fullName>
    </submittedName>
</protein>
<dbReference type="OrthoDB" id="8077146at2"/>
<accession>A0A1Y5RWV6</accession>
<dbReference type="GO" id="GO:0006950">
    <property type="term" value="P:response to stress"/>
    <property type="evidence" value="ECO:0007669"/>
    <property type="project" value="TreeGrafter"/>
</dbReference>
<dbReference type="SUPFAM" id="SSF46785">
    <property type="entry name" value="Winged helix' DNA-binding domain"/>
    <property type="match status" value="1"/>
</dbReference>
<organism evidence="2 3">
    <name type="scientific">Aquimixticola soesokkakensis</name>
    <dbReference type="NCBI Taxonomy" id="1519096"/>
    <lineage>
        <taxon>Bacteria</taxon>
        <taxon>Pseudomonadati</taxon>
        <taxon>Pseudomonadota</taxon>
        <taxon>Alphaproteobacteria</taxon>
        <taxon>Rhodobacterales</taxon>
        <taxon>Paracoccaceae</taxon>
        <taxon>Aquimixticola</taxon>
    </lineage>
</organism>
<dbReference type="Pfam" id="PF12802">
    <property type="entry name" value="MarR_2"/>
    <property type="match status" value="1"/>
</dbReference>
<keyword evidence="3" id="KW-1185">Reference proteome</keyword>
<reference evidence="2 3" key="1">
    <citation type="submission" date="2017-03" db="EMBL/GenBank/DDBJ databases">
        <authorList>
            <person name="Afonso C.L."/>
            <person name="Miller P.J."/>
            <person name="Scott M.A."/>
            <person name="Spackman E."/>
            <person name="Goraichik I."/>
            <person name="Dimitrov K.M."/>
            <person name="Suarez D.L."/>
            <person name="Swayne D.E."/>
        </authorList>
    </citation>
    <scope>NUCLEOTIDE SEQUENCE [LARGE SCALE GENOMIC DNA]</scope>
    <source>
        <strain evidence="2 3">CECT 8620</strain>
    </source>
</reference>
<dbReference type="RefSeq" id="WP_085835520.1">
    <property type="nucleotide sequence ID" value="NZ_FWFS01000002.1"/>
</dbReference>
<dbReference type="GO" id="GO:0003700">
    <property type="term" value="F:DNA-binding transcription factor activity"/>
    <property type="evidence" value="ECO:0007669"/>
    <property type="project" value="InterPro"/>
</dbReference>
<name>A0A1Y5RWV6_9RHOB</name>
<evidence type="ECO:0000259" key="1">
    <source>
        <dbReference type="PROSITE" id="PS50995"/>
    </source>
</evidence>
<feature type="domain" description="HTH marR-type" evidence="1">
    <location>
        <begin position="21"/>
        <end position="153"/>
    </location>
</feature>
<gene>
    <name evidence="2" type="primary">slyA_2</name>
    <name evidence="2" type="ORF">AQS8620_00769</name>
</gene>
<dbReference type="PANTHER" id="PTHR33164">
    <property type="entry name" value="TRANSCRIPTIONAL REGULATOR, MARR FAMILY"/>
    <property type="match status" value="1"/>
</dbReference>
<dbReference type="EMBL" id="FWFS01000002">
    <property type="protein sequence ID" value="SLN26006.1"/>
    <property type="molecule type" value="Genomic_DNA"/>
</dbReference>
<dbReference type="InterPro" id="IPR000835">
    <property type="entry name" value="HTH_MarR-typ"/>
</dbReference>
<dbReference type="PANTHER" id="PTHR33164:SF43">
    <property type="entry name" value="HTH-TYPE TRANSCRIPTIONAL REPRESSOR YETL"/>
    <property type="match status" value="1"/>
</dbReference>
<evidence type="ECO:0000313" key="3">
    <source>
        <dbReference type="Proteomes" id="UP000193862"/>
    </source>
</evidence>
<dbReference type="PRINTS" id="PR00598">
    <property type="entry name" value="HTHMARR"/>
</dbReference>
<dbReference type="InterPro" id="IPR036390">
    <property type="entry name" value="WH_DNA-bd_sf"/>
</dbReference>